<dbReference type="Gene3D" id="2.10.50.30">
    <property type="entry name" value="GPCR, family 3, nine cysteines domain"/>
    <property type="match status" value="1"/>
</dbReference>
<dbReference type="SUPFAM" id="SSF53822">
    <property type="entry name" value="Periplasmic binding protein-like I"/>
    <property type="match status" value="3"/>
</dbReference>
<evidence type="ECO:0000256" key="5">
    <source>
        <dbReference type="ARBA" id="ARBA00022989"/>
    </source>
</evidence>
<dbReference type="Pfam" id="PF00003">
    <property type="entry name" value="7tm_3"/>
    <property type="match status" value="1"/>
</dbReference>
<feature type="transmembrane region" description="Helical" evidence="11">
    <location>
        <begin position="350"/>
        <end position="374"/>
    </location>
</feature>
<evidence type="ECO:0000313" key="13">
    <source>
        <dbReference type="EMBL" id="CAH2299338.1"/>
    </source>
</evidence>
<feature type="transmembrane region" description="Helical" evidence="11">
    <location>
        <begin position="439"/>
        <end position="462"/>
    </location>
</feature>
<keyword evidence="10" id="KW-0807">Transducer</keyword>
<keyword evidence="4" id="KW-0732">Signal</keyword>
<keyword evidence="7 11" id="KW-0472">Membrane</keyword>
<feature type="transmembrane region" description="Helical" evidence="11">
    <location>
        <begin position="506"/>
        <end position="529"/>
    </location>
</feature>
<dbReference type="FunFam" id="3.40.50.2300:FF:000728">
    <property type="entry name" value="Uncharacterized protein"/>
    <property type="match status" value="2"/>
</dbReference>
<dbReference type="InterPro" id="IPR000068">
    <property type="entry name" value="GPCR_3_Ca_sens_rcpt-rel"/>
</dbReference>
<dbReference type="Proteomes" id="UP001295444">
    <property type="component" value="Chromosome 06"/>
</dbReference>
<dbReference type="InterPro" id="IPR017978">
    <property type="entry name" value="GPCR_3_C"/>
</dbReference>
<evidence type="ECO:0000256" key="8">
    <source>
        <dbReference type="ARBA" id="ARBA00023170"/>
    </source>
</evidence>
<dbReference type="PRINTS" id="PR00248">
    <property type="entry name" value="GPCRMGR"/>
</dbReference>
<dbReference type="InterPro" id="IPR000337">
    <property type="entry name" value="GPCR_3"/>
</dbReference>
<reference evidence="13" key="1">
    <citation type="submission" date="2022-03" db="EMBL/GenBank/DDBJ databases">
        <authorList>
            <person name="Alioto T."/>
            <person name="Alioto T."/>
            <person name="Gomez Garrido J."/>
        </authorList>
    </citation>
    <scope>NUCLEOTIDE SEQUENCE</scope>
</reference>
<feature type="transmembrane region" description="Helical" evidence="11">
    <location>
        <begin position="317"/>
        <end position="338"/>
    </location>
</feature>
<dbReference type="InterPro" id="IPR001828">
    <property type="entry name" value="ANF_lig-bd_rcpt"/>
</dbReference>
<evidence type="ECO:0000313" key="14">
    <source>
        <dbReference type="Proteomes" id="UP001295444"/>
    </source>
</evidence>
<feature type="domain" description="G-protein coupled receptors family 3 profile" evidence="12">
    <location>
        <begin position="280"/>
        <end position="544"/>
    </location>
</feature>
<evidence type="ECO:0000256" key="4">
    <source>
        <dbReference type="ARBA" id="ARBA00022729"/>
    </source>
</evidence>
<protein>
    <submittedName>
        <fullName evidence="13">Vomeronasal type-2 receptor 26-like</fullName>
    </submittedName>
</protein>
<gene>
    <name evidence="13" type="ORF">PECUL_23A054673</name>
</gene>
<name>A0AAD1SDC3_PELCU</name>
<dbReference type="InterPro" id="IPR004073">
    <property type="entry name" value="GPCR_3_vmron_rcpt_2"/>
</dbReference>
<dbReference type="InterPro" id="IPR038550">
    <property type="entry name" value="GPCR_3_9-Cys_sf"/>
</dbReference>
<keyword evidence="3 11" id="KW-0812">Transmembrane</keyword>
<feature type="transmembrane region" description="Helical" evidence="11">
    <location>
        <begin position="474"/>
        <end position="494"/>
    </location>
</feature>
<evidence type="ECO:0000256" key="1">
    <source>
        <dbReference type="ARBA" id="ARBA00004651"/>
    </source>
</evidence>
<keyword evidence="5 11" id="KW-1133">Transmembrane helix</keyword>
<keyword evidence="14" id="KW-1185">Reference proteome</keyword>
<feature type="transmembrane region" description="Helical" evidence="11">
    <location>
        <begin position="283"/>
        <end position="305"/>
    </location>
</feature>
<dbReference type="FunFam" id="2.10.50.30:FF:000003">
    <property type="entry name" value="Vomeronasal 2, receptor 120"/>
    <property type="match status" value="1"/>
</dbReference>
<dbReference type="InterPro" id="IPR011500">
    <property type="entry name" value="GPCR_3_9-Cys_dom"/>
</dbReference>
<accession>A0AAD1SDC3</accession>
<dbReference type="InterPro" id="IPR028082">
    <property type="entry name" value="Peripla_BP_I"/>
</dbReference>
<evidence type="ECO:0000259" key="12">
    <source>
        <dbReference type="PROSITE" id="PS50259"/>
    </source>
</evidence>
<dbReference type="PROSITE" id="PS50259">
    <property type="entry name" value="G_PROTEIN_RECEP_F3_4"/>
    <property type="match status" value="1"/>
</dbReference>
<dbReference type="AlphaFoldDB" id="A0AAD1SDC3"/>
<evidence type="ECO:0000256" key="10">
    <source>
        <dbReference type="ARBA" id="ARBA00023224"/>
    </source>
</evidence>
<keyword evidence="2" id="KW-1003">Cell membrane</keyword>
<dbReference type="PANTHER" id="PTHR24061:SF599">
    <property type="entry name" value="G-PROTEIN COUPLED RECEPTORS FAMILY 3 PROFILE DOMAIN-CONTAINING PROTEIN"/>
    <property type="match status" value="1"/>
</dbReference>
<dbReference type="Pfam" id="PF07562">
    <property type="entry name" value="NCD3G"/>
    <property type="match status" value="1"/>
</dbReference>
<evidence type="ECO:0000256" key="2">
    <source>
        <dbReference type="ARBA" id="ARBA00022475"/>
    </source>
</evidence>
<evidence type="ECO:0000256" key="3">
    <source>
        <dbReference type="ARBA" id="ARBA00022692"/>
    </source>
</evidence>
<comment type="subcellular location">
    <subcellularLocation>
        <location evidence="1">Cell membrane</location>
        <topology evidence="1">Multi-pass membrane protein</topology>
    </subcellularLocation>
</comment>
<dbReference type="GO" id="GO:0005886">
    <property type="term" value="C:plasma membrane"/>
    <property type="evidence" value="ECO:0007669"/>
    <property type="project" value="UniProtKB-SubCell"/>
</dbReference>
<proteinExistence type="predicted"/>
<evidence type="ECO:0000256" key="6">
    <source>
        <dbReference type="ARBA" id="ARBA00023040"/>
    </source>
</evidence>
<dbReference type="Gene3D" id="3.40.50.2300">
    <property type="match status" value="6"/>
</dbReference>
<dbReference type="PRINTS" id="PR01535">
    <property type="entry name" value="VOMERONASL2R"/>
</dbReference>
<evidence type="ECO:0000256" key="11">
    <source>
        <dbReference type="SAM" id="Phobius"/>
    </source>
</evidence>
<keyword evidence="9" id="KW-0325">Glycoprotein</keyword>
<sequence length="1158" mass="130626">MTSEVCVKRKRRREFPESKTVQDDKIQFVAISNLLIHLGWNWVGIIMSPDDSGKTEGHELRRSCQGKSQAFSSSGAFLEKEVAELGQVCQCQKSAYGGVSVQKIENHFAKDVLVFSQLNKLHHYIRRVNFIDPIGEKIYFNEKGEYVYREESSNPPMIDNRTQMLHIVYHSVLSLLLLQGTSCVPVDSSTIKRHFLCVRLSMVSMTTTCSDNCIPGFRRVLRTGKPACCYNCVRCSEGEISTETDVDICQRCPDTQWPNERGDMCQPKTFEFLSYETDLISSIFSFFSILFSVLTAVVLVIFIVFRDTPIVRANNRNLSFVLLISLCLSFLCVFFFIGRPVDATCMLRHASFGIIFTVAVSSVLAKTIIVGIAFKATKPGNKWQKLTGLKIANNIFISCFLIQVLICVSWLVISPPFQDLNMNSLPGKIIVKCNEGSSLAFYCVIGYIGLLAAMSFIVAYLVRTLPNSFNEGKHLTFSMLVFCCVWACVIPAYLSTQGKDMVSTEIFAILASSAGLLMCIFFPKCYIILLKPHRNTKRHFAGRLTTPGYTSKKERKISNTGTKFASEYANVTTTQLRAVISTHKVDPQSEDNAFQAQHYCIQYSNSGQCILEYSSVHRPDFEYLQDGDIVIGGVLTVLFTCCFFLLNTLIAHQFGAIISSIYSHSTGPDPRDYINLLVFLFAIEHVNMNPNILPNITLGYHLYDSCLDTRKAVKSVLQILSGSEKTVPNYSCMDHNKLAGFIGDHYSATTMPIAEILGLYGYSQISYGATDYSLSDKLVYPHFFRMVQSDYTHFNIVTQLLKHFGWTWVGILTTDDETGGTESQILTSYMAMTTDCYDIGVLMQEVCTGQRVNTGLGQLTSHRLVNRPYRIGLLHLSIRLNSNLWIRLNSNLWIRLNSMDTPCPKFAETRKVRHVQPETRKYYEDFEYLQDGDIVIGGVLTVNNALYLIWQYNKNAVWVCENPGSELCWAVLCAVGVSFVTEHVNMDPNILPNITLGYHFYDSCFYARKAVKSVLQILSGPEKTVPNYSCMAHNKLAGFIGDHYSATTIPIADMLGVYGYSQISYGATDYSLSDRLVYPHFFRMVENDYTYCKIVTQLLKYFGWTWVGIVFTFDETGDTESQILTKYMARNAAEQHVPPGLHVRLSSILGFKLSAHRM</sequence>
<keyword evidence="8 13" id="KW-0675">Receptor</keyword>
<evidence type="ECO:0000256" key="7">
    <source>
        <dbReference type="ARBA" id="ARBA00023136"/>
    </source>
</evidence>
<dbReference type="PANTHER" id="PTHR24061">
    <property type="entry name" value="CALCIUM-SENSING RECEPTOR-RELATED"/>
    <property type="match status" value="1"/>
</dbReference>
<organism evidence="13 14">
    <name type="scientific">Pelobates cultripes</name>
    <name type="common">Western spadefoot toad</name>
    <dbReference type="NCBI Taxonomy" id="61616"/>
    <lineage>
        <taxon>Eukaryota</taxon>
        <taxon>Metazoa</taxon>
        <taxon>Chordata</taxon>
        <taxon>Craniata</taxon>
        <taxon>Vertebrata</taxon>
        <taxon>Euteleostomi</taxon>
        <taxon>Amphibia</taxon>
        <taxon>Batrachia</taxon>
        <taxon>Anura</taxon>
        <taxon>Pelobatoidea</taxon>
        <taxon>Pelobatidae</taxon>
        <taxon>Pelobates</taxon>
    </lineage>
</organism>
<dbReference type="GO" id="GO:0004930">
    <property type="term" value="F:G protein-coupled receptor activity"/>
    <property type="evidence" value="ECO:0007669"/>
    <property type="project" value="UniProtKB-KW"/>
</dbReference>
<feature type="transmembrane region" description="Helical" evidence="11">
    <location>
        <begin position="629"/>
        <end position="650"/>
    </location>
</feature>
<dbReference type="CDD" id="cd15283">
    <property type="entry name" value="7tmC_V2R_pheromone"/>
    <property type="match status" value="1"/>
</dbReference>
<feature type="transmembrane region" description="Helical" evidence="11">
    <location>
        <begin position="395"/>
        <end position="413"/>
    </location>
</feature>
<keyword evidence="6" id="KW-0297">G-protein coupled receptor</keyword>
<dbReference type="Pfam" id="PF01094">
    <property type="entry name" value="ANF_receptor"/>
    <property type="match status" value="2"/>
</dbReference>
<evidence type="ECO:0000256" key="9">
    <source>
        <dbReference type="ARBA" id="ARBA00023180"/>
    </source>
</evidence>
<dbReference type="EMBL" id="OW240917">
    <property type="protein sequence ID" value="CAH2299338.1"/>
    <property type="molecule type" value="Genomic_DNA"/>
</dbReference>